<organism evidence="1 2">
    <name type="scientific">Halteria grandinella</name>
    <dbReference type="NCBI Taxonomy" id="5974"/>
    <lineage>
        <taxon>Eukaryota</taxon>
        <taxon>Sar</taxon>
        <taxon>Alveolata</taxon>
        <taxon>Ciliophora</taxon>
        <taxon>Intramacronucleata</taxon>
        <taxon>Spirotrichea</taxon>
        <taxon>Stichotrichia</taxon>
        <taxon>Sporadotrichida</taxon>
        <taxon>Halteriidae</taxon>
        <taxon>Halteria</taxon>
    </lineage>
</organism>
<evidence type="ECO:0000313" key="2">
    <source>
        <dbReference type="Proteomes" id="UP000785679"/>
    </source>
</evidence>
<gene>
    <name evidence="1" type="ORF">FGO68_gene1114</name>
</gene>
<accession>A0A8J8NG20</accession>
<reference evidence="1" key="1">
    <citation type="submission" date="2019-06" db="EMBL/GenBank/DDBJ databases">
        <authorList>
            <person name="Zheng W."/>
        </authorList>
    </citation>
    <scope>NUCLEOTIDE SEQUENCE</scope>
    <source>
        <strain evidence="1">QDHG01</strain>
    </source>
</reference>
<comment type="caution">
    <text evidence="1">The sequence shown here is derived from an EMBL/GenBank/DDBJ whole genome shotgun (WGS) entry which is preliminary data.</text>
</comment>
<dbReference type="Proteomes" id="UP000785679">
    <property type="component" value="Unassembled WGS sequence"/>
</dbReference>
<evidence type="ECO:0000313" key="1">
    <source>
        <dbReference type="EMBL" id="TNV73961.1"/>
    </source>
</evidence>
<proteinExistence type="predicted"/>
<protein>
    <submittedName>
        <fullName evidence="1">Uncharacterized protein</fullName>
    </submittedName>
</protein>
<keyword evidence="2" id="KW-1185">Reference proteome</keyword>
<dbReference type="EMBL" id="RRYP01017763">
    <property type="protein sequence ID" value="TNV73961.1"/>
    <property type="molecule type" value="Genomic_DNA"/>
</dbReference>
<name>A0A8J8NG20_HALGN</name>
<dbReference type="AlphaFoldDB" id="A0A8J8NG20"/>
<sequence>MQYFHAAPNILTLRSFTEQYSQLPVMHHLLRVKVLICLELVMKISRNAYNALSRIYSREIPLPRWVSKKGTLSKRAGE</sequence>